<evidence type="ECO:0000313" key="4">
    <source>
        <dbReference type="EMBL" id="PSW06691.1"/>
    </source>
</evidence>
<evidence type="ECO:0000256" key="2">
    <source>
        <dbReference type="ARBA" id="ARBA00023008"/>
    </source>
</evidence>
<evidence type="ECO:0000256" key="3">
    <source>
        <dbReference type="SAM" id="SignalP"/>
    </source>
</evidence>
<dbReference type="CDD" id="cd04211">
    <property type="entry name" value="Cupredoxin_like_2"/>
    <property type="match status" value="1"/>
</dbReference>
<dbReference type="AlphaFoldDB" id="A0A2T3N2X7"/>
<feature type="chain" id="PRO_5015656623" evidence="3">
    <location>
        <begin position="21"/>
        <end position="175"/>
    </location>
</feature>
<keyword evidence="3" id="KW-0732">Signal</keyword>
<evidence type="ECO:0000256" key="1">
    <source>
        <dbReference type="ARBA" id="ARBA00022723"/>
    </source>
</evidence>
<comment type="caution">
    <text evidence="4">The sequence shown here is derived from an EMBL/GenBank/DDBJ whole genome shotgun (WGS) entry which is preliminary data.</text>
</comment>
<keyword evidence="5" id="KW-1185">Reference proteome</keyword>
<dbReference type="OrthoDB" id="9816061at2"/>
<dbReference type="SUPFAM" id="SSF49503">
    <property type="entry name" value="Cupredoxins"/>
    <property type="match status" value="1"/>
</dbReference>
<protein>
    <submittedName>
        <fullName evidence="4">Copper-binding protein</fullName>
    </submittedName>
</protein>
<dbReference type="InterPro" id="IPR008972">
    <property type="entry name" value="Cupredoxin"/>
</dbReference>
<dbReference type="RefSeq" id="WP_107282055.1">
    <property type="nucleotide sequence ID" value="NZ_PYMC01000002.1"/>
</dbReference>
<dbReference type="PANTHER" id="PTHR38439">
    <property type="entry name" value="AURACYANIN-B"/>
    <property type="match status" value="1"/>
</dbReference>
<dbReference type="EMBL" id="PYMC01000002">
    <property type="protein sequence ID" value="PSW06691.1"/>
    <property type="molecule type" value="Genomic_DNA"/>
</dbReference>
<sequence>MKLLNTLALAIALSAVPALADNSGHDHKSMSHGDMGHSDMGHGEMGHVMSEVGMPAKTAQAIQTVNVTLTDEMKLRFDQPLKIKQGDTVRFIVTNKGTMPHEFAIGSKQEQLKHREMMRSMPNMEHNDGSVLSLGAGKQGELTWHFMGKSHVEFACNVPGHAEAGMTMDYMLRNQ</sequence>
<dbReference type="Gene3D" id="2.60.40.420">
    <property type="entry name" value="Cupredoxins - blue copper proteins"/>
    <property type="match status" value="1"/>
</dbReference>
<accession>A0A2T3N2X7</accession>
<evidence type="ECO:0000313" key="5">
    <source>
        <dbReference type="Proteomes" id="UP000240904"/>
    </source>
</evidence>
<keyword evidence="2" id="KW-0186">Copper</keyword>
<keyword evidence="1" id="KW-0479">Metal-binding</keyword>
<organism evidence="4 5">
    <name type="scientific">Photobacterium lipolyticum</name>
    <dbReference type="NCBI Taxonomy" id="266810"/>
    <lineage>
        <taxon>Bacteria</taxon>
        <taxon>Pseudomonadati</taxon>
        <taxon>Pseudomonadota</taxon>
        <taxon>Gammaproteobacteria</taxon>
        <taxon>Vibrionales</taxon>
        <taxon>Vibrionaceae</taxon>
        <taxon>Photobacterium</taxon>
    </lineage>
</organism>
<gene>
    <name evidence="4" type="ORF">C9I89_03930</name>
</gene>
<reference evidence="4 5" key="1">
    <citation type="submission" date="2018-03" db="EMBL/GenBank/DDBJ databases">
        <title>Whole genome sequencing of Histamine producing bacteria.</title>
        <authorList>
            <person name="Butler K."/>
        </authorList>
    </citation>
    <scope>NUCLEOTIDE SEQUENCE [LARGE SCALE GENOMIC DNA]</scope>
    <source>
        <strain evidence="4 5">DSM 16190</strain>
    </source>
</reference>
<dbReference type="GO" id="GO:0046872">
    <property type="term" value="F:metal ion binding"/>
    <property type="evidence" value="ECO:0007669"/>
    <property type="project" value="UniProtKB-KW"/>
</dbReference>
<proteinExistence type="predicted"/>
<dbReference type="PANTHER" id="PTHR38439:SF3">
    <property type="entry name" value="COPPER-RESISTANT CUPROPROTEIN COPI"/>
    <property type="match status" value="1"/>
</dbReference>
<dbReference type="Proteomes" id="UP000240904">
    <property type="component" value="Unassembled WGS sequence"/>
</dbReference>
<name>A0A2T3N2X7_9GAMM</name>
<feature type="signal peptide" evidence="3">
    <location>
        <begin position="1"/>
        <end position="20"/>
    </location>
</feature>
<dbReference type="InterPro" id="IPR050845">
    <property type="entry name" value="Cu-binding_ET"/>
</dbReference>